<dbReference type="InterPro" id="IPR036188">
    <property type="entry name" value="FAD/NAD-bd_sf"/>
</dbReference>
<comment type="cofactor">
    <cofactor evidence="1">
        <name>FAD</name>
        <dbReference type="ChEBI" id="CHEBI:57692"/>
    </cofactor>
</comment>
<dbReference type="Proteomes" id="UP000218934">
    <property type="component" value="Unassembled WGS sequence"/>
</dbReference>
<reference evidence="6 7" key="1">
    <citation type="submission" date="2017-09" db="EMBL/GenBank/DDBJ databases">
        <title>The Catabolism of 3,6-Dichlorosalicylic acid is Initiated by the Cytochrome P450 Monooxygenase DsmABC in Rhizorhabdus dicambivorans Ndbn-20.</title>
        <authorList>
            <person name="Na L."/>
        </authorList>
    </citation>
    <scope>NUCLEOTIDE SEQUENCE [LARGE SCALE GENOMIC DNA]</scope>
    <source>
        <strain evidence="6 7">Ndbn-20m</strain>
    </source>
</reference>
<gene>
    <name evidence="6" type="ORF">COO09_18495</name>
</gene>
<evidence type="ECO:0000256" key="3">
    <source>
        <dbReference type="ARBA" id="ARBA00022827"/>
    </source>
</evidence>
<comment type="caution">
    <text evidence="6">The sequence shown here is derived from an EMBL/GenBank/DDBJ whole genome shotgun (WGS) entry which is preliminary data.</text>
</comment>
<evidence type="ECO:0000256" key="4">
    <source>
        <dbReference type="ARBA" id="ARBA00023002"/>
    </source>
</evidence>
<dbReference type="InterPro" id="IPR023753">
    <property type="entry name" value="FAD/NAD-binding_dom"/>
</dbReference>
<evidence type="ECO:0000256" key="2">
    <source>
        <dbReference type="ARBA" id="ARBA00022630"/>
    </source>
</evidence>
<dbReference type="InterPro" id="IPR017584">
    <property type="entry name" value="Pyridine_nucleo_diS_OxRdtase_N"/>
</dbReference>
<dbReference type="Pfam" id="PF07992">
    <property type="entry name" value="Pyr_redox_2"/>
    <property type="match status" value="1"/>
</dbReference>
<keyword evidence="2" id="KW-0285">Flavoprotein</keyword>
<dbReference type="KEGG" id="rdi:CMV14_22560"/>
<evidence type="ECO:0000256" key="1">
    <source>
        <dbReference type="ARBA" id="ARBA00001974"/>
    </source>
</evidence>
<keyword evidence="7" id="KW-1185">Reference proteome</keyword>
<feature type="domain" description="FAD/NAD(P)-binding" evidence="5">
    <location>
        <begin position="5"/>
        <end position="287"/>
    </location>
</feature>
<dbReference type="GO" id="GO:0019646">
    <property type="term" value="P:aerobic electron transport chain"/>
    <property type="evidence" value="ECO:0007669"/>
    <property type="project" value="TreeGrafter"/>
</dbReference>
<sequence length="372" mass="40372">MKRRIILAGGGHAHLAVLADWAARPLDNTERWLVTSSRHTAYSGMLPGWLAGIYRANELLIDLKPLAERAGARLVIADAVRLDVAARTLSLSSGDEIGFDFLSLATGGETDISNLATLGDRLLPVRPVGTFMERWSTFMERTVLTNTVGIAVAGGGAAGVELALGAETAIRRFFRNARVSLVTPREGFLSGHAPRVRTRALEELAKRRIDVHFAQAAGTEGGLLLSNGHFLPADCVIAATGSRAPRWLARSGLARNEDGFVAVGADMRSTSHDFVFAAGDIIDRIDRNLERSGVHAVKAGPVLAANLRAAIEGTELRQYQPRSRTLYLLALGDKRAILSWGRIVAIGNWAWRIKDWIDRSFVGRYTDLARHG</sequence>
<dbReference type="PANTHER" id="PTHR42913">
    <property type="entry name" value="APOPTOSIS-INDUCING FACTOR 1"/>
    <property type="match status" value="1"/>
</dbReference>
<keyword evidence="3" id="KW-0274">FAD</keyword>
<dbReference type="PANTHER" id="PTHR42913:SF9">
    <property type="entry name" value="SLR1591 PROTEIN"/>
    <property type="match status" value="1"/>
</dbReference>
<dbReference type="SUPFAM" id="SSF51905">
    <property type="entry name" value="FAD/NAD(P)-binding domain"/>
    <property type="match status" value="2"/>
</dbReference>
<dbReference type="EMBL" id="NWUF01000022">
    <property type="protein sequence ID" value="PCE40843.1"/>
    <property type="molecule type" value="Genomic_DNA"/>
</dbReference>
<evidence type="ECO:0000259" key="5">
    <source>
        <dbReference type="Pfam" id="PF07992"/>
    </source>
</evidence>
<dbReference type="PRINTS" id="PR00469">
    <property type="entry name" value="PNDRDTASEII"/>
</dbReference>
<dbReference type="Gene3D" id="3.50.50.100">
    <property type="match status" value="1"/>
</dbReference>
<dbReference type="NCBIfam" id="TIGR03169">
    <property type="entry name" value="Nterm_to_SelD"/>
    <property type="match status" value="1"/>
</dbReference>
<name>A0A2A4FR10_9SPHN</name>
<dbReference type="RefSeq" id="WP_066966756.1">
    <property type="nucleotide sequence ID" value="NZ_CP023449.1"/>
</dbReference>
<dbReference type="GO" id="GO:0003955">
    <property type="term" value="F:NAD(P)H dehydrogenase (quinone) activity"/>
    <property type="evidence" value="ECO:0007669"/>
    <property type="project" value="TreeGrafter"/>
</dbReference>
<proteinExistence type="predicted"/>
<protein>
    <submittedName>
        <fullName evidence="6">Pyridine nucleotide-disulfide oxidoreductase</fullName>
    </submittedName>
</protein>
<dbReference type="InterPro" id="IPR051169">
    <property type="entry name" value="NADH-Q_oxidoreductase"/>
</dbReference>
<organism evidence="6 7">
    <name type="scientific">Rhizorhabdus dicambivorans</name>
    <dbReference type="NCBI Taxonomy" id="1850238"/>
    <lineage>
        <taxon>Bacteria</taxon>
        <taxon>Pseudomonadati</taxon>
        <taxon>Pseudomonadota</taxon>
        <taxon>Alphaproteobacteria</taxon>
        <taxon>Sphingomonadales</taxon>
        <taxon>Sphingomonadaceae</taxon>
        <taxon>Rhizorhabdus</taxon>
    </lineage>
</organism>
<accession>A0A2A4FR10</accession>
<dbReference type="OrthoDB" id="9781621at2"/>
<keyword evidence="4" id="KW-0560">Oxidoreductase</keyword>
<dbReference type="AlphaFoldDB" id="A0A2A4FR10"/>
<evidence type="ECO:0000313" key="6">
    <source>
        <dbReference type="EMBL" id="PCE40843.1"/>
    </source>
</evidence>
<evidence type="ECO:0000313" key="7">
    <source>
        <dbReference type="Proteomes" id="UP000218934"/>
    </source>
</evidence>